<comment type="caution">
    <text evidence="1">The sequence shown here is derived from an EMBL/GenBank/DDBJ whole genome shotgun (WGS) entry which is preliminary data.</text>
</comment>
<name>A0A371HCY8_MUCPR</name>
<dbReference type="AlphaFoldDB" id="A0A371HCY8"/>
<protein>
    <submittedName>
        <fullName evidence="1">Uncharacterized protein</fullName>
    </submittedName>
</protein>
<organism evidence="1 2">
    <name type="scientific">Mucuna pruriens</name>
    <name type="common">Velvet bean</name>
    <name type="synonym">Dolichos pruriens</name>
    <dbReference type="NCBI Taxonomy" id="157652"/>
    <lineage>
        <taxon>Eukaryota</taxon>
        <taxon>Viridiplantae</taxon>
        <taxon>Streptophyta</taxon>
        <taxon>Embryophyta</taxon>
        <taxon>Tracheophyta</taxon>
        <taxon>Spermatophyta</taxon>
        <taxon>Magnoliopsida</taxon>
        <taxon>eudicotyledons</taxon>
        <taxon>Gunneridae</taxon>
        <taxon>Pentapetalae</taxon>
        <taxon>rosids</taxon>
        <taxon>fabids</taxon>
        <taxon>Fabales</taxon>
        <taxon>Fabaceae</taxon>
        <taxon>Papilionoideae</taxon>
        <taxon>50 kb inversion clade</taxon>
        <taxon>NPAAA clade</taxon>
        <taxon>indigoferoid/millettioid clade</taxon>
        <taxon>Phaseoleae</taxon>
        <taxon>Mucuna</taxon>
    </lineage>
</organism>
<feature type="non-terminal residue" evidence="1">
    <location>
        <position position="117"/>
    </location>
</feature>
<reference evidence="1" key="1">
    <citation type="submission" date="2018-05" db="EMBL/GenBank/DDBJ databases">
        <title>Draft genome of Mucuna pruriens seed.</title>
        <authorList>
            <person name="Nnadi N.E."/>
            <person name="Vos R."/>
            <person name="Hasami M.H."/>
            <person name="Devisetty U.K."/>
            <person name="Aguiy J.C."/>
        </authorList>
    </citation>
    <scope>NUCLEOTIDE SEQUENCE [LARGE SCALE GENOMIC DNA]</scope>
    <source>
        <strain evidence="1">JCA_2017</strain>
    </source>
</reference>
<dbReference type="Proteomes" id="UP000257109">
    <property type="component" value="Unassembled WGS sequence"/>
</dbReference>
<dbReference type="OrthoDB" id="1592968at2759"/>
<accession>A0A371HCY8</accession>
<gene>
    <name evidence="1" type="ORF">CR513_16185</name>
</gene>
<proteinExistence type="predicted"/>
<keyword evidence="2" id="KW-1185">Reference proteome</keyword>
<evidence type="ECO:0000313" key="2">
    <source>
        <dbReference type="Proteomes" id="UP000257109"/>
    </source>
</evidence>
<sequence>MEIEHCAYWMVKRCNLAFDQMDKERRLQLKELDENFKIYMILRSKIYKEKVKCFDDNMILKNEFKVSQKVLLFNSHLKIIVDKLHSKLDGPLLFHESPTVVESDVKDLSFVLPTFLE</sequence>
<evidence type="ECO:0000313" key="1">
    <source>
        <dbReference type="EMBL" id="RDY00617.1"/>
    </source>
</evidence>
<dbReference type="EMBL" id="QJKJ01002951">
    <property type="protein sequence ID" value="RDY00617.1"/>
    <property type="molecule type" value="Genomic_DNA"/>
</dbReference>
<feature type="non-terminal residue" evidence="1">
    <location>
        <position position="1"/>
    </location>
</feature>